<dbReference type="InterPro" id="IPR036397">
    <property type="entry name" value="RNaseH_sf"/>
</dbReference>
<dbReference type="SUPFAM" id="SSF53098">
    <property type="entry name" value="Ribonuclease H-like"/>
    <property type="match status" value="1"/>
</dbReference>
<dbReference type="Gene3D" id="3.30.420.10">
    <property type="entry name" value="Ribonuclease H-like superfamily/Ribonuclease H"/>
    <property type="match status" value="1"/>
</dbReference>
<evidence type="ECO:0000313" key="2">
    <source>
        <dbReference type="EMBL" id="DBA03070.1"/>
    </source>
</evidence>
<gene>
    <name evidence="2" type="ORF">N0F65_003317</name>
</gene>
<dbReference type="AlphaFoldDB" id="A0AAV2ZB13"/>
<reference evidence="2" key="2">
    <citation type="journal article" date="2023" name="Microbiol Resour">
        <title>Decontamination and Annotation of the Draft Genome Sequence of the Oomycete Lagenidium giganteum ARSEF 373.</title>
        <authorList>
            <person name="Morgan W.R."/>
            <person name="Tartar A."/>
        </authorList>
    </citation>
    <scope>NUCLEOTIDE SEQUENCE</scope>
    <source>
        <strain evidence="2">ARSEF 373</strain>
    </source>
</reference>
<dbReference type="Pfam" id="PF13456">
    <property type="entry name" value="RVT_3"/>
    <property type="match status" value="1"/>
</dbReference>
<dbReference type="PANTHER" id="PTHR46387:SF2">
    <property type="entry name" value="RIBONUCLEASE HI"/>
    <property type="match status" value="1"/>
</dbReference>
<name>A0AAV2ZB13_9STRA</name>
<organism evidence="2 3">
    <name type="scientific">Lagenidium giganteum</name>
    <dbReference type="NCBI Taxonomy" id="4803"/>
    <lineage>
        <taxon>Eukaryota</taxon>
        <taxon>Sar</taxon>
        <taxon>Stramenopiles</taxon>
        <taxon>Oomycota</taxon>
        <taxon>Peronosporomycetes</taxon>
        <taxon>Pythiales</taxon>
        <taxon>Pythiaceae</taxon>
    </lineage>
</organism>
<keyword evidence="3" id="KW-1185">Reference proteome</keyword>
<reference evidence="2" key="1">
    <citation type="submission" date="2022-11" db="EMBL/GenBank/DDBJ databases">
        <authorList>
            <person name="Morgan W.R."/>
            <person name="Tartar A."/>
        </authorList>
    </citation>
    <scope>NUCLEOTIDE SEQUENCE</scope>
    <source>
        <strain evidence="2">ARSEF 373</strain>
    </source>
</reference>
<dbReference type="InterPro" id="IPR012337">
    <property type="entry name" value="RNaseH-like_sf"/>
</dbReference>
<dbReference type="PROSITE" id="PS50879">
    <property type="entry name" value="RNASE_H_1"/>
    <property type="match status" value="1"/>
</dbReference>
<protein>
    <recommendedName>
        <fullName evidence="1">RNase H type-1 domain-containing protein</fullName>
    </recommendedName>
</protein>
<dbReference type="PANTHER" id="PTHR46387">
    <property type="entry name" value="POLYNUCLEOTIDYL TRANSFERASE, RIBONUCLEASE H-LIKE SUPERFAMILY PROTEIN"/>
    <property type="match status" value="1"/>
</dbReference>
<dbReference type="InterPro" id="IPR002156">
    <property type="entry name" value="RNaseH_domain"/>
</dbReference>
<feature type="domain" description="RNase H type-1" evidence="1">
    <location>
        <begin position="1"/>
        <end position="137"/>
    </location>
</feature>
<dbReference type="GO" id="GO:0003676">
    <property type="term" value="F:nucleic acid binding"/>
    <property type="evidence" value="ECO:0007669"/>
    <property type="project" value="InterPro"/>
</dbReference>
<accession>A0AAV2ZB13</accession>
<dbReference type="EMBL" id="DAKRPA010000023">
    <property type="protein sequence ID" value="DBA03070.1"/>
    <property type="molecule type" value="Genomic_DNA"/>
</dbReference>
<evidence type="ECO:0000259" key="1">
    <source>
        <dbReference type="PROSITE" id="PS50879"/>
    </source>
</evidence>
<evidence type="ECO:0000313" key="3">
    <source>
        <dbReference type="Proteomes" id="UP001146120"/>
    </source>
</evidence>
<sequence>MQIILFRYGAARGNHGPAAAGVATDTVSSKPVTPARVEWIGTSYFQQAITNNTAEYSALLFRLRHASKACLRPLHVVGDSKMIINQMTARNMPGVVHLQKLHVEARQLADTHPVVSWSHHDRSYNKMADAAAKIAHSGMPPGRTRAVNYQST</sequence>
<proteinExistence type="predicted"/>
<comment type="caution">
    <text evidence="2">The sequence shown here is derived from an EMBL/GenBank/DDBJ whole genome shotgun (WGS) entry which is preliminary data.</text>
</comment>
<dbReference type="GO" id="GO:0004523">
    <property type="term" value="F:RNA-DNA hybrid ribonuclease activity"/>
    <property type="evidence" value="ECO:0007669"/>
    <property type="project" value="InterPro"/>
</dbReference>
<dbReference type="Proteomes" id="UP001146120">
    <property type="component" value="Unassembled WGS sequence"/>
</dbReference>